<dbReference type="PANTHER" id="PTHR21366">
    <property type="entry name" value="GLYOXALASE FAMILY PROTEIN"/>
    <property type="match status" value="1"/>
</dbReference>
<keyword evidence="3" id="KW-1185">Reference proteome</keyword>
<feature type="domain" description="VOC" evidence="1">
    <location>
        <begin position="5"/>
        <end position="154"/>
    </location>
</feature>
<sequence length="173" mass="18975">MKTIGINHVALVARDMKETVRFYTEVLQMPLTKTVELPGGGQHFFFDCGGGSAIAFFWWKDAPPAAPGIASVRKFPSDDKTAVGSMNHMAFHMAEDELEASIARLKEHGVEVIPVVVNHDDSERTVSAEMHDGVFIRSVYFTDPNGIMMEFAANTKVLGPEDVRHEPATLDAG</sequence>
<reference evidence="2 3" key="1">
    <citation type="submission" date="2017-11" db="EMBL/GenBank/DDBJ databases">
        <title>Genomic Encyclopedia of Type Strains, Phase III (KMG-III): the genomes of soil and plant-associated and newly described type strains.</title>
        <authorList>
            <person name="Whitman W."/>
        </authorList>
    </citation>
    <scope>NUCLEOTIDE SEQUENCE [LARGE SCALE GENOMIC DNA]</scope>
    <source>
        <strain evidence="2 3">CGMCC 1.12274</strain>
    </source>
</reference>
<accession>A0A2N0H375</accession>
<dbReference type="PANTHER" id="PTHR21366:SF31">
    <property type="entry name" value="METALLOTHIOL TRANSFERASE FOSB"/>
    <property type="match status" value="1"/>
</dbReference>
<dbReference type="PROSITE" id="PS51819">
    <property type="entry name" value="VOC"/>
    <property type="match status" value="1"/>
</dbReference>
<dbReference type="InterPro" id="IPR037523">
    <property type="entry name" value="VOC_core"/>
</dbReference>
<keyword evidence="2" id="KW-0456">Lyase</keyword>
<dbReference type="InterPro" id="IPR029068">
    <property type="entry name" value="Glyas_Bleomycin-R_OHBP_Dase"/>
</dbReference>
<dbReference type="OrthoDB" id="9803142at2"/>
<organism evidence="2 3">
    <name type="scientific">Novosphingobium kunmingense</name>
    <dbReference type="NCBI Taxonomy" id="1211806"/>
    <lineage>
        <taxon>Bacteria</taxon>
        <taxon>Pseudomonadati</taxon>
        <taxon>Pseudomonadota</taxon>
        <taxon>Alphaproteobacteria</taxon>
        <taxon>Sphingomonadales</taxon>
        <taxon>Sphingomonadaceae</taxon>
        <taxon>Novosphingobium</taxon>
    </lineage>
</organism>
<dbReference type="CDD" id="cd06587">
    <property type="entry name" value="VOC"/>
    <property type="match status" value="1"/>
</dbReference>
<dbReference type="InterPro" id="IPR050383">
    <property type="entry name" value="GlyoxalaseI/FosfomycinResist"/>
</dbReference>
<dbReference type="RefSeq" id="WP_100868386.1">
    <property type="nucleotide sequence ID" value="NZ_PHUF01000007.1"/>
</dbReference>
<comment type="caution">
    <text evidence="2">The sequence shown here is derived from an EMBL/GenBank/DDBJ whole genome shotgun (WGS) entry which is preliminary data.</text>
</comment>
<dbReference type="GO" id="GO:0051213">
    <property type="term" value="F:dioxygenase activity"/>
    <property type="evidence" value="ECO:0007669"/>
    <property type="project" value="UniProtKB-KW"/>
</dbReference>
<dbReference type="Pfam" id="PF00903">
    <property type="entry name" value="Glyoxalase"/>
    <property type="match status" value="1"/>
</dbReference>
<gene>
    <name evidence="2" type="ORF">B0I00_3201</name>
</gene>
<dbReference type="InterPro" id="IPR004360">
    <property type="entry name" value="Glyas_Fos-R_dOase_dom"/>
</dbReference>
<dbReference type="SUPFAM" id="SSF54593">
    <property type="entry name" value="Glyoxalase/Bleomycin resistance protein/Dihydroxybiphenyl dioxygenase"/>
    <property type="match status" value="1"/>
</dbReference>
<evidence type="ECO:0000259" key="1">
    <source>
        <dbReference type="PROSITE" id="PS51819"/>
    </source>
</evidence>
<dbReference type="EMBL" id="PHUF01000007">
    <property type="protein sequence ID" value="PKB13402.1"/>
    <property type="molecule type" value="Genomic_DNA"/>
</dbReference>
<protein>
    <submittedName>
        <fullName evidence="2">Catechol 2,3-dioxygenase-like lactoylglutathione lyase family enzyme</fullName>
    </submittedName>
</protein>
<keyword evidence="2" id="KW-0223">Dioxygenase</keyword>
<dbReference type="Proteomes" id="UP000232587">
    <property type="component" value="Unassembled WGS sequence"/>
</dbReference>
<keyword evidence="2" id="KW-0560">Oxidoreductase</keyword>
<evidence type="ECO:0000313" key="3">
    <source>
        <dbReference type="Proteomes" id="UP000232587"/>
    </source>
</evidence>
<dbReference type="GO" id="GO:0016829">
    <property type="term" value="F:lyase activity"/>
    <property type="evidence" value="ECO:0007669"/>
    <property type="project" value="UniProtKB-KW"/>
</dbReference>
<proteinExistence type="predicted"/>
<dbReference type="AlphaFoldDB" id="A0A2N0H375"/>
<name>A0A2N0H375_9SPHN</name>
<dbReference type="Gene3D" id="3.10.180.10">
    <property type="entry name" value="2,3-Dihydroxybiphenyl 1,2-Dioxygenase, domain 1"/>
    <property type="match status" value="1"/>
</dbReference>
<evidence type="ECO:0000313" key="2">
    <source>
        <dbReference type="EMBL" id="PKB13402.1"/>
    </source>
</evidence>